<proteinExistence type="predicted"/>
<dbReference type="InterPro" id="IPR011251">
    <property type="entry name" value="Luciferase-like_dom"/>
</dbReference>
<evidence type="ECO:0000313" key="2">
    <source>
        <dbReference type="EMBL" id="QEW02127.1"/>
    </source>
</evidence>
<dbReference type="NCBIfam" id="TIGR03620">
    <property type="entry name" value="F420_MSMEG_4141"/>
    <property type="match status" value="1"/>
</dbReference>
<reference evidence="3" key="1">
    <citation type="submission" date="2019-09" db="EMBL/GenBank/DDBJ databases">
        <title>Mumia zhuanghuii sp. nov. isolated from the intestinal contents of plateau pika (Ochotona curzoniae) in the Qinghai-Tibet plateau of China.</title>
        <authorList>
            <person name="Tian Z."/>
        </authorList>
    </citation>
    <scope>NUCLEOTIDE SEQUENCE [LARGE SCALE GENOMIC DNA]</scope>
    <source>
        <strain evidence="3">L-031</strain>
    </source>
</reference>
<dbReference type="GO" id="GO:0005829">
    <property type="term" value="C:cytosol"/>
    <property type="evidence" value="ECO:0007669"/>
    <property type="project" value="TreeGrafter"/>
</dbReference>
<dbReference type="Pfam" id="PF00296">
    <property type="entry name" value="Bac_luciferase"/>
    <property type="match status" value="1"/>
</dbReference>
<evidence type="ECO:0000259" key="1">
    <source>
        <dbReference type="Pfam" id="PF00296"/>
    </source>
</evidence>
<accession>A0A5J6L0X8</accession>
<name>A0A5J6L0X8_9MICO</name>
<dbReference type="EMBL" id="CP044232">
    <property type="protein sequence ID" value="QEW02127.1"/>
    <property type="molecule type" value="Genomic_DNA"/>
</dbReference>
<dbReference type="InterPro" id="IPR050766">
    <property type="entry name" value="Bact_Lucif_Oxidored"/>
</dbReference>
<dbReference type="PANTHER" id="PTHR30137">
    <property type="entry name" value="LUCIFERASE-LIKE MONOOXYGENASE"/>
    <property type="match status" value="1"/>
</dbReference>
<dbReference type="AlphaFoldDB" id="A0A5J6L0X8"/>
<dbReference type="InterPro" id="IPR019922">
    <property type="entry name" value="Lucif-like_OxRdatse_MSMEG_4141"/>
</dbReference>
<feature type="domain" description="Luciferase-like" evidence="1">
    <location>
        <begin position="25"/>
        <end position="124"/>
    </location>
</feature>
<gene>
    <name evidence="2" type="ORF">F6J85_02785</name>
</gene>
<evidence type="ECO:0000313" key="3">
    <source>
        <dbReference type="Proteomes" id="UP000325516"/>
    </source>
</evidence>
<keyword evidence="3" id="KW-1185">Reference proteome</keyword>
<dbReference type="SUPFAM" id="SSF51679">
    <property type="entry name" value="Bacterial luciferase-like"/>
    <property type="match status" value="1"/>
</dbReference>
<dbReference type="Gene3D" id="3.20.20.30">
    <property type="entry name" value="Luciferase-like domain"/>
    <property type="match status" value="2"/>
</dbReference>
<dbReference type="GO" id="GO:0016705">
    <property type="term" value="F:oxidoreductase activity, acting on paired donors, with incorporation or reduction of molecular oxygen"/>
    <property type="evidence" value="ECO:0007669"/>
    <property type="project" value="InterPro"/>
</dbReference>
<sequence length="281" mass="30076">MTAASAWSTRLGQLGVWARVSEVDVAFAREAERLGYGTVWLGGSPSADLQRAEEVLDGTESVVVATGIVNIWRDEAAELADAYHRIVARHPGRLVLGIGSGHQEATPHRTKPLQAMADYLDVLDEHGVPIEDRVLSALGPRMLALAAERSGGTHPYLTVPSQTAEARAALGPDKLVAPEQTVVLDADVDAARRAGRAFLRRYLQLTNYTGNMRRAGFTESDVAGEGSDELIDRIVVHGEAPDLVRAVRAHLDAGADHVCVQVQPDEDAPRALAEIAAAFAE</sequence>
<dbReference type="KEGG" id="mlz:F6J85_02785"/>
<organism evidence="2 3">
    <name type="scientific">Microbacterium lushaniae</name>
    <dbReference type="NCBI Taxonomy" id="2614639"/>
    <lineage>
        <taxon>Bacteria</taxon>
        <taxon>Bacillati</taxon>
        <taxon>Actinomycetota</taxon>
        <taxon>Actinomycetes</taxon>
        <taxon>Micrococcales</taxon>
        <taxon>Microbacteriaceae</taxon>
        <taxon>Microbacterium</taxon>
    </lineage>
</organism>
<protein>
    <submittedName>
        <fullName evidence="2">TIGR03620 family F420-dependent LLM class oxidoreductase</fullName>
    </submittedName>
</protein>
<dbReference type="Proteomes" id="UP000325516">
    <property type="component" value="Chromosome"/>
</dbReference>
<dbReference type="RefSeq" id="WP_150923730.1">
    <property type="nucleotide sequence ID" value="NZ_CP044232.1"/>
</dbReference>
<dbReference type="PANTHER" id="PTHR30137:SF18">
    <property type="entry name" value="CONSERVED PROTEIN"/>
    <property type="match status" value="1"/>
</dbReference>
<dbReference type="InterPro" id="IPR036661">
    <property type="entry name" value="Luciferase-like_sf"/>
</dbReference>